<evidence type="ECO:0000256" key="6">
    <source>
        <dbReference type="PROSITE-ProRule" id="PRU01005"/>
    </source>
</evidence>
<dbReference type="GO" id="GO:0006508">
    <property type="term" value="P:proteolysis"/>
    <property type="evidence" value="ECO:0007669"/>
    <property type="project" value="UniProtKB-KW"/>
</dbReference>
<evidence type="ECO:0000256" key="8">
    <source>
        <dbReference type="SAM" id="Phobius"/>
    </source>
</evidence>
<dbReference type="SMART" id="SM00020">
    <property type="entry name" value="Tryp_SPc"/>
    <property type="match status" value="1"/>
</dbReference>
<feature type="transmembrane region" description="Helical" evidence="8">
    <location>
        <begin position="21"/>
        <end position="44"/>
    </location>
</feature>
<feature type="domain" description="Peptidase S1" evidence="9">
    <location>
        <begin position="150"/>
        <end position="391"/>
    </location>
</feature>
<dbReference type="InterPro" id="IPR033116">
    <property type="entry name" value="TRYPSIN_SER"/>
</dbReference>
<dbReference type="CDD" id="cd00190">
    <property type="entry name" value="Tryp_SPc"/>
    <property type="match status" value="1"/>
</dbReference>
<keyword evidence="5 6" id="KW-1015">Disulfide bond</keyword>
<evidence type="ECO:0000313" key="11">
    <source>
        <dbReference type="EnsemblMetazoa" id="CLYHEMP021562.1"/>
    </source>
</evidence>
<evidence type="ECO:0000256" key="5">
    <source>
        <dbReference type="ARBA" id="ARBA00023157"/>
    </source>
</evidence>
<dbReference type="InterPro" id="IPR001254">
    <property type="entry name" value="Trypsin_dom"/>
</dbReference>
<evidence type="ECO:0000259" key="9">
    <source>
        <dbReference type="PROSITE" id="PS50240"/>
    </source>
</evidence>
<dbReference type="OrthoDB" id="10061449at2759"/>
<dbReference type="GO" id="GO:0004252">
    <property type="term" value="F:serine-type endopeptidase activity"/>
    <property type="evidence" value="ECO:0007669"/>
    <property type="project" value="InterPro"/>
</dbReference>
<dbReference type="PRINTS" id="PR00722">
    <property type="entry name" value="CHYMOTRYPSIN"/>
</dbReference>
<protein>
    <submittedName>
        <fullName evidence="11">Uncharacterized protein</fullName>
    </submittedName>
</protein>
<dbReference type="SUPFAM" id="SSF50494">
    <property type="entry name" value="Trypsin-like serine proteases"/>
    <property type="match status" value="1"/>
</dbReference>
<proteinExistence type="predicted"/>
<evidence type="ECO:0000256" key="7">
    <source>
        <dbReference type="RuleBase" id="RU363034"/>
    </source>
</evidence>
<dbReference type="Proteomes" id="UP000594262">
    <property type="component" value="Unplaced"/>
</dbReference>
<dbReference type="InterPro" id="IPR043504">
    <property type="entry name" value="Peptidase_S1_PA_chymotrypsin"/>
</dbReference>
<comment type="caution">
    <text evidence="6">Lacks conserved residue(s) required for the propagation of feature annotation.</text>
</comment>
<dbReference type="PROSITE" id="PS51670">
    <property type="entry name" value="SHKT"/>
    <property type="match status" value="1"/>
</dbReference>
<sequence>NLEENFIILKKFSFRKFDESGCYYFLNSIVAMKVVVLSFALIAVTCGFDVCDDSTKRCVLWKDKCKLPMYKYYMELNCRKTCDLCPKCEDKVPVCDASKCLEDFDYSRLNCAKTCLFCSVPTTMPPPPPTPTWKVKPAGECGVKRAGSRVINGVDAKRGEWPWQVLIRFLGDTHCGGSIISPFWVVTAAHCVDKREALIDEFQVVVGEHDFDKPEGTETSIGVSKIIKHPRYSTPTRFDKDIALLKLTRPIPFDNLVGTVCLPEKNRPVPVGTKCFISGWGKIHAWDNMYHKLQQAMLPIVENNKCANLNQNTTGIPITSNMLCAGQGPSNPTGGCHGDSGGPLVCETGPNGRWELHGAVSWGDSSCSTAQAYTVFARVSNFREWIDQSMASN</sequence>
<dbReference type="EnsemblMetazoa" id="CLYHEMT021562.1">
    <property type="protein sequence ID" value="CLYHEMP021562.1"/>
    <property type="gene ID" value="CLYHEMG021562"/>
</dbReference>
<accession>A0A7M5XE94</accession>
<reference evidence="11" key="1">
    <citation type="submission" date="2021-01" db="UniProtKB">
        <authorList>
            <consortium name="EnsemblMetazoa"/>
        </authorList>
    </citation>
    <scope>IDENTIFICATION</scope>
</reference>
<keyword evidence="8" id="KW-0472">Membrane</keyword>
<dbReference type="PROSITE" id="PS50240">
    <property type="entry name" value="TRYPSIN_DOM"/>
    <property type="match status" value="1"/>
</dbReference>
<evidence type="ECO:0000256" key="1">
    <source>
        <dbReference type="ARBA" id="ARBA00022670"/>
    </source>
</evidence>
<keyword evidence="8" id="KW-1133">Transmembrane helix</keyword>
<keyword evidence="2" id="KW-0732">Signal</keyword>
<feature type="disulfide bond" evidence="6">
    <location>
        <begin position="51"/>
        <end position="85"/>
    </location>
</feature>
<dbReference type="InterPro" id="IPR001314">
    <property type="entry name" value="Peptidase_S1A"/>
</dbReference>
<evidence type="ECO:0000256" key="4">
    <source>
        <dbReference type="ARBA" id="ARBA00022825"/>
    </source>
</evidence>
<organism evidence="11 12">
    <name type="scientific">Clytia hemisphaerica</name>
    <dbReference type="NCBI Taxonomy" id="252671"/>
    <lineage>
        <taxon>Eukaryota</taxon>
        <taxon>Metazoa</taxon>
        <taxon>Cnidaria</taxon>
        <taxon>Hydrozoa</taxon>
        <taxon>Hydroidolina</taxon>
        <taxon>Leptothecata</taxon>
        <taxon>Obeliida</taxon>
        <taxon>Clytiidae</taxon>
        <taxon>Clytia</taxon>
    </lineage>
</organism>
<evidence type="ECO:0000313" key="12">
    <source>
        <dbReference type="Proteomes" id="UP000594262"/>
    </source>
</evidence>
<dbReference type="PANTHER" id="PTHR24252">
    <property type="entry name" value="ACROSIN-RELATED"/>
    <property type="match status" value="1"/>
</dbReference>
<keyword evidence="4 7" id="KW-0720">Serine protease</keyword>
<evidence type="ECO:0000259" key="10">
    <source>
        <dbReference type="PROSITE" id="PS51670"/>
    </source>
</evidence>
<dbReference type="PANTHER" id="PTHR24252:SF7">
    <property type="entry name" value="HYALIN"/>
    <property type="match status" value="1"/>
</dbReference>
<keyword evidence="12" id="KW-1185">Reference proteome</keyword>
<feature type="domain" description="ShKT" evidence="10">
    <location>
        <begin position="51"/>
        <end position="85"/>
    </location>
</feature>
<keyword evidence="1 7" id="KW-0645">Protease</keyword>
<dbReference type="Gene3D" id="2.40.10.10">
    <property type="entry name" value="Trypsin-like serine proteases"/>
    <property type="match status" value="1"/>
</dbReference>
<keyword evidence="8" id="KW-0812">Transmembrane</keyword>
<name>A0A7M5XE94_9CNID</name>
<keyword evidence="3 7" id="KW-0378">Hydrolase</keyword>
<evidence type="ECO:0000256" key="2">
    <source>
        <dbReference type="ARBA" id="ARBA00022729"/>
    </source>
</evidence>
<dbReference type="InterPro" id="IPR018114">
    <property type="entry name" value="TRYPSIN_HIS"/>
</dbReference>
<dbReference type="InterPro" id="IPR003582">
    <property type="entry name" value="ShKT_dom"/>
</dbReference>
<dbReference type="Pfam" id="PF01549">
    <property type="entry name" value="ShK"/>
    <property type="match status" value="2"/>
</dbReference>
<evidence type="ECO:0000256" key="3">
    <source>
        <dbReference type="ARBA" id="ARBA00022801"/>
    </source>
</evidence>
<dbReference type="InterPro" id="IPR009003">
    <property type="entry name" value="Peptidase_S1_PA"/>
</dbReference>
<dbReference type="PROSITE" id="PS00135">
    <property type="entry name" value="TRYPSIN_SER"/>
    <property type="match status" value="1"/>
</dbReference>
<dbReference type="SMART" id="SM00254">
    <property type="entry name" value="ShKT"/>
    <property type="match status" value="2"/>
</dbReference>
<dbReference type="AlphaFoldDB" id="A0A7M5XE94"/>
<dbReference type="PROSITE" id="PS00134">
    <property type="entry name" value="TRYPSIN_HIS"/>
    <property type="match status" value="1"/>
</dbReference>
<dbReference type="Pfam" id="PF00089">
    <property type="entry name" value="Trypsin"/>
    <property type="match status" value="1"/>
</dbReference>
<dbReference type="FunFam" id="2.40.10.10:FF:000120">
    <property type="entry name" value="Putative serine protease"/>
    <property type="match status" value="1"/>
</dbReference>